<dbReference type="PANTHER" id="PTHR33047">
    <property type="entry name" value="PROTEIN TAR1"/>
    <property type="match status" value="1"/>
</dbReference>
<dbReference type="Proteomes" id="UP000479190">
    <property type="component" value="Unassembled WGS sequence"/>
</dbReference>
<dbReference type="AlphaFoldDB" id="A0A6H5ICK3"/>
<feature type="region of interest" description="Disordered" evidence="1">
    <location>
        <begin position="136"/>
        <end position="156"/>
    </location>
</feature>
<keyword evidence="3" id="KW-1185">Reference proteome</keyword>
<reference evidence="2 3" key="1">
    <citation type="submission" date="2020-02" db="EMBL/GenBank/DDBJ databases">
        <authorList>
            <person name="Ferguson B K."/>
        </authorList>
    </citation>
    <scope>NUCLEOTIDE SEQUENCE [LARGE SCALE GENOMIC DNA]</scope>
</reference>
<protein>
    <submittedName>
        <fullName evidence="2">Uncharacterized protein</fullName>
    </submittedName>
</protein>
<name>A0A6H5ICK3_9HYME</name>
<dbReference type="InterPro" id="IPR052997">
    <property type="entry name" value="RRT15-like"/>
</dbReference>
<evidence type="ECO:0000256" key="1">
    <source>
        <dbReference type="SAM" id="MobiDB-lite"/>
    </source>
</evidence>
<evidence type="ECO:0000313" key="3">
    <source>
        <dbReference type="Proteomes" id="UP000479190"/>
    </source>
</evidence>
<gene>
    <name evidence="2" type="ORF">TBRA_LOCUS5347</name>
</gene>
<accession>A0A6H5ICK3</accession>
<dbReference type="EMBL" id="CADCXV010000709">
    <property type="protein sequence ID" value="CAB0033438.1"/>
    <property type="molecule type" value="Genomic_DNA"/>
</dbReference>
<proteinExistence type="predicted"/>
<organism evidence="2 3">
    <name type="scientific">Trichogramma brassicae</name>
    <dbReference type="NCBI Taxonomy" id="86971"/>
    <lineage>
        <taxon>Eukaryota</taxon>
        <taxon>Metazoa</taxon>
        <taxon>Ecdysozoa</taxon>
        <taxon>Arthropoda</taxon>
        <taxon>Hexapoda</taxon>
        <taxon>Insecta</taxon>
        <taxon>Pterygota</taxon>
        <taxon>Neoptera</taxon>
        <taxon>Endopterygota</taxon>
        <taxon>Hymenoptera</taxon>
        <taxon>Apocrita</taxon>
        <taxon>Proctotrupomorpha</taxon>
        <taxon>Chalcidoidea</taxon>
        <taxon>Trichogrammatidae</taxon>
        <taxon>Trichogramma</taxon>
    </lineage>
</organism>
<evidence type="ECO:0000313" key="2">
    <source>
        <dbReference type="EMBL" id="CAB0033438.1"/>
    </source>
</evidence>
<dbReference type="PANTHER" id="PTHR33047:SF8">
    <property type="entry name" value="REGULATOR OF RDNA TRANSCRIPTION PROTEIN 15"/>
    <property type="match status" value="1"/>
</dbReference>
<sequence>MSTTKSSVRVTIECVDSCEILIVPPTSRRRRHDQEDEATMTTSEINAKRARILQWNQEVLAAARQVSIDECFREFPCARYRLFSTRIQGEGRASRVPAAAAACPAQQCLVDRVHLVFKDLPVFGYIINAVSTTVPPSHVHGHPQRQHASSTSPKGSIGRAFAVSMRTEHRDQASFCPFALREVSVLAELALGHLRYSLTDVPPQSNSPPGSVLESDHVGVQLANGRGRTPLLHTWLKNTVTAGIWIPGARVSPNRITSSISWPFRIWYSVLLRLQTKSHGGDPASTCIAEVDTVLQTHKHAYNTIRWHRFSSSLAFLVYAELSSSTSQQTRALAAGHLALKKRSPFLPVGVKLTGAETLGVSECSVHRKIAKSQSRLPTSPPLIRFGDEHAKSCRVRGPIVPTLQRCS</sequence>